<evidence type="ECO:0000256" key="6">
    <source>
        <dbReference type="ARBA" id="ARBA00022801"/>
    </source>
</evidence>
<evidence type="ECO:0000256" key="9">
    <source>
        <dbReference type="ARBA" id="ARBA00023049"/>
    </source>
</evidence>
<keyword evidence="2 11" id="KW-1003">Cell membrane</keyword>
<dbReference type="EMBL" id="CP007493">
    <property type="protein sequence ID" value="AJB41592.1"/>
    <property type="molecule type" value="Genomic_DNA"/>
</dbReference>
<keyword evidence="9 11" id="KW-0482">Metalloprotease</keyword>
<dbReference type="GO" id="GO:0006508">
    <property type="term" value="P:proteolysis"/>
    <property type="evidence" value="ECO:0007669"/>
    <property type="project" value="UniProtKB-KW"/>
</dbReference>
<evidence type="ECO:0000256" key="2">
    <source>
        <dbReference type="ARBA" id="ARBA00022475"/>
    </source>
</evidence>
<evidence type="ECO:0000259" key="12">
    <source>
        <dbReference type="Pfam" id="PF01435"/>
    </source>
</evidence>
<dbReference type="GeneID" id="16574094"/>
<keyword evidence="3 11" id="KW-0645">Protease</keyword>
<dbReference type="GO" id="GO:0004222">
    <property type="term" value="F:metalloendopeptidase activity"/>
    <property type="evidence" value="ECO:0007669"/>
    <property type="project" value="UniProtKB-UniRule"/>
</dbReference>
<comment type="subcellular location">
    <subcellularLocation>
        <location evidence="11">Cell membrane</location>
        <topology evidence="11">Multi-pass membrane protein</topology>
    </subcellularLocation>
</comment>
<dbReference type="Proteomes" id="UP000266720">
    <property type="component" value="Chromosome"/>
</dbReference>
<reference evidence="14" key="1">
    <citation type="book" date="2010" name="EXTREMOPHILES" publisher="0:0-0">
        <title>Complete genome sequences of ten hyperthermophilic archaea reveal their metabolic capabilities and possible ecological roles.</title>
        <editorList>
            <person name="?"/>
        </editorList>
        <authorList>
            <person name="Ravin N.V."/>
            <person name="Mardanov A.V."/>
            <person name="Bonch-Osmolovskaya E.A."/>
            <person name="Skryabin K.G."/>
        </authorList>
    </citation>
    <scope>NUCLEOTIDE SEQUENCE [LARGE SCALE GENOMIC DNA]</scope>
    <source>
        <strain evidence="14">1505</strain>
    </source>
</reference>
<keyword evidence="10 11" id="KW-0472">Membrane</keyword>
<keyword evidence="6 11" id="KW-0378">Hydrolase</keyword>
<evidence type="ECO:0000256" key="5">
    <source>
        <dbReference type="ARBA" id="ARBA00022723"/>
    </source>
</evidence>
<feature type="transmembrane region" description="Helical" evidence="11">
    <location>
        <begin position="110"/>
        <end position="137"/>
    </location>
</feature>
<feature type="binding site" evidence="11">
    <location>
        <position position="207"/>
    </location>
    <ligand>
        <name>Zn(2+)</name>
        <dbReference type="ChEBI" id="CHEBI:29105"/>
        <note>catalytic</note>
    </ligand>
</feature>
<keyword evidence="8 11" id="KW-1133">Transmembrane helix</keyword>
<evidence type="ECO:0000313" key="14">
    <source>
        <dbReference type="Proteomes" id="UP000266720"/>
    </source>
</evidence>
<dbReference type="STRING" id="697581.TCARB_0532"/>
<proteinExistence type="inferred from homology"/>
<evidence type="ECO:0000256" key="3">
    <source>
        <dbReference type="ARBA" id="ARBA00022670"/>
    </source>
</evidence>
<dbReference type="InterPro" id="IPR022919">
    <property type="entry name" value="Pept_M48_protease_HtpX"/>
</dbReference>
<evidence type="ECO:0000256" key="11">
    <source>
        <dbReference type="HAMAP-Rule" id="MF_00188"/>
    </source>
</evidence>
<evidence type="ECO:0000256" key="1">
    <source>
        <dbReference type="ARBA" id="ARBA00009779"/>
    </source>
</evidence>
<keyword evidence="5 11" id="KW-0479">Metal-binding</keyword>
<dbReference type="AlphaFoldDB" id="A0A3G1A4R4"/>
<evidence type="ECO:0000256" key="8">
    <source>
        <dbReference type="ARBA" id="ARBA00022989"/>
    </source>
</evidence>
<dbReference type="PANTHER" id="PTHR43221">
    <property type="entry name" value="PROTEASE HTPX"/>
    <property type="match status" value="1"/>
</dbReference>
<evidence type="ECO:0000313" key="13">
    <source>
        <dbReference type="EMBL" id="AJB41592.1"/>
    </source>
</evidence>
<feature type="domain" description="Peptidase M48" evidence="12">
    <location>
        <begin position="141"/>
        <end position="364"/>
    </location>
</feature>
<feature type="transmembrane region" description="Helical" evidence="11">
    <location>
        <begin position="259"/>
        <end position="283"/>
    </location>
</feature>
<organism evidence="13 14">
    <name type="scientific">Thermofilum adornatum 1505</name>
    <dbReference type="NCBI Taxonomy" id="697581"/>
    <lineage>
        <taxon>Archaea</taxon>
        <taxon>Thermoproteota</taxon>
        <taxon>Thermoprotei</taxon>
        <taxon>Thermofilales</taxon>
        <taxon>Thermofilaceae</taxon>
        <taxon>Thermofilum</taxon>
    </lineage>
</organism>
<protein>
    <recommendedName>
        <fullName evidence="11">Protease HtpX homolog</fullName>
        <ecNumber evidence="11">3.4.24.-</ecNumber>
    </recommendedName>
</protein>
<accession>A0A3G1A4R4</accession>
<keyword evidence="4 11" id="KW-0812">Transmembrane</keyword>
<dbReference type="GO" id="GO:0005886">
    <property type="term" value="C:plasma membrane"/>
    <property type="evidence" value="ECO:0007669"/>
    <property type="project" value="UniProtKB-SubCell"/>
</dbReference>
<comment type="similarity">
    <text evidence="1 11">Belongs to the peptidase M48B family.</text>
</comment>
<dbReference type="EC" id="3.4.24.-" evidence="11"/>
<feature type="transmembrane region" description="Helical" evidence="11">
    <location>
        <begin position="75"/>
        <end position="98"/>
    </location>
</feature>
<feature type="binding site" evidence="11">
    <location>
        <position position="211"/>
    </location>
    <ligand>
        <name>Zn(2+)</name>
        <dbReference type="ChEBI" id="CHEBI:29105"/>
        <note>catalytic</note>
    </ligand>
</feature>
<feature type="active site" evidence="11">
    <location>
        <position position="208"/>
    </location>
</feature>
<dbReference type="Pfam" id="PF01435">
    <property type="entry name" value="Peptidase_M48"/>
    <property type="match status" value="1"/>
</dbReference>
<feature type="transmembrane region" description="Helical" evidence="11">
    <location>
        <begin position="40"/>
        <end position="63"/>
    </location>
</feature>
<dbReference type="RefSeq" id="WP_020963095.1">
    <property type="nucleotide sequence ID" value="NZ_CP007493.1"/>
</dbReference>
<dbReference type="CDD" id="cd07338">
    <property type="entry name" value="M48B_HtpX_like"/>
    <property type="match status" value="1"/>
</dbReference>
<dbReference type="PANTHER" id="PTHR43221:SF2">
    <property type="entry name" value="PROTEASE HTPX HOMOLOG"/>
    <property type="match status" value="1"/>
</dbReference>
<evidence type="ECO:0000256" key="10">
    <source>
        <dbReference type="ARBA" id="ARBA00023136"/>
    </source>
</evidence>
<sequence>MKEKILLILSLASLALVFAVLIYAFAPGLFPAYYAPVGAWWLLDLFGYMLSMAVLVTAPVFFGKYLSPTPSGLSVLRSSMIATMAGVIGGFGLVVMGLSELIGWEVTSQLVMLAVVFALLPSLFSWLFSPLLINLIYGCKPDPELQGIVNNVAARAGMKPPKAVIATRMKEPNAFAYSSPLFGSYVAVSEGMLSIARGQALEAVIGHELGHHKHKDNTIMLIFGLIPSVIYFLGRFLMYTGIYSSSYRYDGDRDRRGNGILFLLAGIALIVISVIIQLAVLALSRLREHYADAHGAKVTSPDAMISALASLDAFYNRYRVAKARIDDSKLKMFFIYALAEPFISLEELLATHPPIEKRIAFLESLKQGPIEA</sequence>
<evidence type="ECO:0000256" key="7">
    <source>
        <dbReference type="ARBA" id="ARBA00022833"/>
    </source>
</evidence>
<dbReference type="GeneID" id="25405983"/>
<comment type="cofactor">
    <cofactor evidence="11">
        <name>Zn(2+)</name>
        <dbReference type="ChEBI" id="CHEBI:29105"/>
    </cofactor>
    <text evidence="11">Binds 1 zinc ion per subunit.</text>
</comment>
<dbReference type="GO" id="GO:0008270">
    <property type="term" value="F:zinc ion binding"/>
    <property type="evidence" value="ECO:0007669"/>
    <property type="project" value="UniProtKB-UniRule"/>
</dbReference>
<feature type="binding site" evidence="11">
    <location>
        <position position="288"/>
    </location>
    <ligand>
        <name>Zn(2+)</name>
        <dbReference type="ChEBI" id="CHEBI:29105"/>
        <note>catalytic</note>
    </ligand>
</feature>
<evidence type="ECO:0000256" key="4">
    <source>
        <dbReference type="ARBA" id="ARBA00022692"/>
    </source>
</evidence>
<dbReference type="Gene3D" id="3.30.2010.10">
    <property type="entry name" value="Metalloproteases ('zincins'), catalytic domain"/>
    <property type="match status" value="1"/>
</dbReference>
<feature type="transmembrane region" description="Helical" evidence="11">
    <location>
        <begin position="219"/>
        <end position="239"/>
    </location>
</feature>
<dbReference type="KEGG" id="tcb:TCARB_0532"/>
<gene>
    <name evidence="11" type="primary">htpX</name>
    <name evidence="13" type="ORF">TCARB_0532</name>
</gene>
<keyword evidence="7 11" id="KW-0862">Zinc</keyword>
<name>A0A3G1A4R4_9CREN</name>
<dbReference type="InterPro" id="IPR050083">
    <property type="entry name" value="HtpX_protease"/>
</dbReference>
<dbReference type="InterPro" id="IPR001915">
    <property type="entry name" value="Peptidase_M48"/>
</dbReference>
<dbReference type="HAMAP" id="MF_00188">
    <property type="entry name" value="Pept_M48_protease_HtpX"/>
    <property type="match status" value="1"/>
</dbReference>